<sequence length="261" mass="29014">MSGSEKEGADSIVVSGGYEDDRDFGNVIIYTGQGGRGISGKQEKDQTMKRGNLALVVNEMEGLPVRVIRGADPNNSFAPKNGYRYDGLYRVDSHWYETGKAGFRIWRYRLLKIEDESPLPPAKSIASAVTVLGGGNFAPDRKSMTVQRIVRDTKQAKALKRLYDYTCQVCNIRITTATGPYAEAAHIRPLGKPHEGPDTPDNIICLCPNHHVMFDLGAFSVDDNFTLIGIDGTLTVRKGHIIDLEHLAYHRKHYLNRIPPE</sequence>
<keyword evidence="2" id="KW-0378">Hydrolase</keyword>
<accession>A0ABR9D2P4</accession>
<keyword evidence="2" id="KW-0540">Nuclease</keyword>
<keyword evidence="2" id="KW-0255">Endonuclease</keyword>
<dbReference type="PROSITE" id="PS51015">
    <property type="entry name" value="YDG"/>
    <property type="match status" value="1"/>
</dbReference>
<keyword evidence="3" id="KW-1185">Reference proteome</keyword>
<proteinExistence type="predicted"/>
<dbReference type="Gene3D" id="2.30.280.10">
    <property type="entry name" value="SRA-YDG"/>
    <property type="match status" value="1"/>
</dbReference>
<evidence type="ECO:0000313" key="3">
    <source>
        <dbReference type="Proteomes" id="UP000652176"/>
    </source>
</evidence>
<dbReference type="Pfam" id="PF13391">
    <property type="entry name" value="HNH_2"/>
    <property type="match status" value="1"/>
</dbReference>
<dbReference type="EMBL" id="JACXSS010000001">
    <property type="protein sequence ID" value="MBD9357387.1"/>
    <property type="molecule type" value="Genomic_DNA"/>
</dbReference>
<feature type="domain" description="YDG" evidence="1">
    <location>
        <begin position="1"/>
        <end position="112"/>
    </location>
</feature>
<dbReference type="SUPFAM" id="SSF88697">
    <property type="entry name" value="PUA domain-like"/>
    <property type="match status" value="1"/>
</dbReference>
<dbReference type="SMART" id="SM00507">
    <property type="entry name" value="HNHc"/>
    <property type="match status" value="1"/>
</dbReference>
<gene>
    <name evidence="2" type="ORF">IE877_16125</name>
</gene>
<name>A0ABR9D2P4_9GAMM</name>
<dbReference type="InterPro" id="IPR036987">
    <property type="entry name" value="SRA-YDG_sf"/>
</dbReference>
<dbReference type="Proteomes" id="UP000652176">
    <property type="component" value="Unassembled WGS sequence"/>
</dbReference>
<dbReference type="CDD" id="cd00085">
    <property type="entry name" value="HNHc"/>
    <property type="match status" value="1"/>
</dbReference>
<dbReference type="GO" id="GO:0004519">
    <property type="term" value="F:endonuclease activity"/>
    <property type="evidence" value="ECO:0007669"/>
    <property type="project" value="UniProtKB-KW"/>
</dbReference>
<dbReference type="PANTHER" id="PTHR14140:SF27">
    <property type="entry name" value="OS04G0289800 PROTEIN"/>
    <property type="match status" value="1"/>
</dbReference>
<dbReference type="InterPro" id="IPR003105">
    <property type="entry name" value="SRA_YDG"/>
</dbReference>
<evidence type="ECO:0000259" key="1">
    <source>
        <dbReference type="PROSITE" id="PS51015"/>
    </source>
</evidence>
<reference evidence="2 3" key="1">
    <citation type="submission" date="2020-09" db="EMBL/GenBank/DDBJ databases">
        <title>Methylomonas albis sp. nov. and Methylomonas fluvii sp. nov.: Two cold-adapted methanotrophs from the River Elbe and an amended description of Methylovulum psychrotolerans strain Eb1.</title>
        <authorList>
            <person name="Bussmann I.K."/>
            <person name="Klings K.-W."/>
            <person name="Warnstedt J."/>
            <person name="Hoppert M."/>
            <person name="Saborowski A."/>
            <person name="Horn F."/>
            <person name="Liebner S."/>
        </authorList>
    </citation>
    <scope>NUCLEOTIDE SEQUENCE [LARGE SCALE GENOMIC DNA]</scope>
    <source>
        <strain evidence="2 3">EbA</strain>
    </source>
</reference>
<organism evidence="2 3">
    <name type="scientific">Methylomonas albis</name>
    <dbReference type="NCBI Taxonomy" id="1854563"/>
    <lineage>
        <taxon>Bacteria</taxon>
        <taxon>Pseudomonadati</taxon>
        <taxon>Pseudomonadota</taxon>
        <taxon>Gammaproteobacteria</taxon>
        <taxon>Methylococcales</taxon>
        <taxon>Methylococcaceae</taxon>
        <taxon>Methylomonas</taxon>
    </lineage>
</organism>
<dbReference type="SMART" id="SM00466">
    <property type="entry name" value="SRA"/>
    <property type="match status" value="1"/>
</dbReference>
<dbReference type="InterPro" id="IPR015947">
    <property type="entry name" value="PUA-like_sf"/>
</dbReference>
<dbReference type="InterPro" id="IPR045134">
    <property type="entry name" value="UHRF1/2-like"/>
</dbReference>
<protein>
    <submittedName>
        <fullName evidence="2">HNH endonuclease</fullName>
    </submittedName>
</protein>
<evidence type="ECO:0000313" key="2">
    <source>
        <dbReference type="EMBL" id="MBD9357387.1"/>
    </source>
</evidence>
<dbReference type="PANTHER" id="PTHR14140">
    <property type="entry name" value="E3 UBIQUITIN-PROTEIN LIGASE UHRF-RELATED"/>
    <property type="match status" value="1"/>
</dbReference>
<comment type="caution">
    <text evidence="2">The sequence shown here is derived from an EMBL/GenBank/DDBJ whole genome shotgun (WGS) entry which is preliminary data.</text>
</comment>
<dbReference type="Gene3D" id="1.10.30.50">
    <property type="match status" value="1"/>
</dbReference>
<dbReference type="Pfam" id="PF02182">
    <property type="entry name" value="SAD_SRA"/>
    <property type="match status" value="1"/>
</dbReference>
<dbReference type="InterPro" id="IPR003615">
    <property type="entry name" value="HNH_nuc"/>
</dbReference>